<proteinExistence type="predicted"/>
<dbReference type="STRING" id="871325.SAMN05444349_11958"/>
<reference evidence="1 2" key="1">
    <citation type="submission" date="2016-11" db="EMBL/GenBank/DDBJ databases">
        <authorList>
            <person name="Jaros S."/>
            <person name="Januszkiewicz K."/>
            <person name="Wedrychowicz H."/>
        </authorList>
    </citation>
    <scope>NUCLEOTIDE SEQUENCE [LARGE SCALE GENOMIC DNA]</scope>
    <source>
        <strain evidence="1 2">DSM 26883</strain>
    </source>
</reference>
<dbReference type="AlphaFoldDB" id="A0A1M5BLF7"/>
<evidence type="ECO:0000313" key="2">
    <source>
        <dbReference type="Proteomes" id="UP000184436"/>
    </source>
</evidence>
<name>A0A1M5BLF7_9BACE</name>
<sequence length="30" mass="3448">MLALTGLVAKMWRAVEYYKISIPTFLSFVV</sequence>
<dbReference type="Proteomes" id="UP000184436">
    <property type="component" value="Unassembled WGS sequence"/>
</dbReference>
<gene>
    <name evidence="1" type="ORF">SAMN05444349_11958</name>
</gene>
<protein>
    <submittedName>
        <fullName evidence="1">Uncharacterized protein</fullName>
    </submittedName>
</protein>
<keyword evidence="2" id="KW-1185">Reference proteome</keyword>
<accession>A0A1M5BLF7</accession>
<evidence type="ECO:0000313" key="1">
    <source>
        <dbReference type="EMBL" id="SHF43319.1"/>
    </source>
</evidence>
<organism evidence="1 2">
    <name type="scientific">Bacteroides faecichinchillae</name>
    <dbReference type="NCBI Taxonomy" id="871325"/>
    <lineage>
        <taxon>Bacteria</taxon>
        <taxon>Pseudomonadati</taxon>
        <taxon>Bacteroidota</taxon>
        <taxon>Bacteroidia</taxon>
        <taxon>Bacteroidales</taxon>
        <taxon>Bacteroidaceae</taxon>
        <taxon>Bacteroides</taxon>
    </lineage>
</organism>
<dbReference type="EMBL" id="FQVD01000019">
    <property type="protein sequence ID" value="SHF43319.1"/>
    <property type="molecule type" value="Genomic_DNA"/>
</dbReference>